<evidence type="ECO:0000313" key="3">
    <source>
        <dbReference type="Proteomes" id="UP000019141"/>
    </source>
</evidence>
<dbReference type="InterPro" id="IPR008807">
    <property type="entry name" value="ROS_MUCR"/>
</dbReference>
<evidence type="ECO:0008006" key="4">
    <source>
        <dbReference type="Google" id="ProtNLM"/>
    </source>
</evidence>
<proteinExistence type="inferred from homology"/>
<dbReference type="Gene3D" id="1.10.10.1550">
    <property type="entry name" value="ROS/MUCR transcriptional regulator protein"/>
    <property type="match status" value="1"/>
</dbReference>
<dbReference type="Pfam" id="PF05443">
    <property type="entry name" value="ROS_MUCR"/>
    <property type="match status" value="1"/>
</dbReference>
<dbReference type="EMBL" id="AZHW01000379">
    <property type="protein sequence ID" value="ETX00070.1"/>
    <property type="molecule type" value="Genomic_DNA"/>
</dbReference>
<dbReference type="InterPro" id="IPR041920">
    <property type="entry name" value="ROS/MUCR_sf"/>
</dbReference>
<comment type="caution">
    <text evidence="2">The sequence shown here is derived from an EMBL/GenBank/DDBJ whole genome shotgun (WGS) entry which is preliminary data.</text>
</comment>
<dbReference type="GO" id="GO:0006355">
    <property type="term" value="P:regulation of DNA-templated transcription"/>
    <property type="evidence" value="ECO:0007669"/>
    <property type="project" value="InterPro"/>
</dbReference>
<dbReference type="HOGENOM" id="CLU_106247_3_0_7"/>
<protein>
    <recommendedName>
        <fullName evidence="4">Transcriptional regulator</fullName>
    </recommendedName>
</protein>
<accession>W4LQC5</accession>
<evidence type="ECO:0000313" key="2">
    <source>
        <dbReference type="EMBL" id="ETX00070.1"/>
    </source>
</evidence>
<sequence>MDKSLVEICANLVTAQARSMRLEPEAMASSVNQIYQTLQELHQREEGSVQTIDQPENSIQRNHVICLECGKAFTLLSNRHLALHGLTPRAYKQKHGLRMTQPLSAQTLSARRRKMARDLKMGKQLAEWRASRKEEAS</sequence>
<dbReference type="PATRIC" id="fig|1429438.4.peg.2526"/>
<dbReference type="GO" id="GO:0008270">
    <property type="term" value="F:zinc ion binding"/>
    <property type="evidence" value="ECO:0007669"/>
    <property type="project" value="InterPro"/>
</dbReference>
<name>W4LQC5_ENTF1</name>
<gene>
    <name evidence="2" type="ORF">ETSY1_12595</name>
</gene>
<dbReference type="AlphaFoldDB" id="W4LQC5"/>
<reference evidence="2 3" key="1">
    <citation type="journal article" date="2014" name="Nature">
        <title>An environmental bacterial taxon with a large and distinct metabolic repertoire.</title>
        <authorList>
            <person name="Wilson M.C."/>
            <person name="Mori T."/>
            <person name="Ruckert C."/>
            <person name="Uria A.R."/>
            <person name="Helf M.J."/>
            <person name="Takada K."/>
            <person name="Gernert C."/>
            <person name="Steffens U.A."/>
            <person name="Heycke N."/>
            <person name="Schmitt S."/>
            <person name="Rinke C."/>
            <person name="Helfrich E.J."/>
            <person name="Brachmann A.O."/>
            <person name="Gurgui C."/>
            <person name="Wakimoto T."/>
            <person name="Kracht M."/>
            <person name="Crusemann M."/>
            <person name="Hentschel U."/>
            <person name="Abe I."/>
            <person name="Matsunaga S."/>
            <person name="Kalinowski J."/>
            <person name="Takeyama H."/>
            <person name="Piel J."/>
        </authorList>
    </citation>
    <scope>NUCLEOTIDE SEQUENCE [LARGE SCALE GENOMIC DNA]</scope>
    <source>
        <strain evidence="3">TSY1</strain>
    </source>
</reference>
<dbReference type="GO" id="GO:0003677">
    <property type="term" value="F:DNA binding"/>
    <property type="evidence" value="ECO:0007669"/>
    <property type="project" value="InterPro"/>
</dbReference>
<keyword evidence="3" id="KW-1185">Reference proteome</keyword>
<dbReference type="Proteomes" id="UP000019141">
    <property type="component" value="Unassembled WGS sequence"/>
</dbReference>
<evidence type="ECO:0000256" key="1">
    <source>
        <dbReference type="ARBA" id="ARBA00007031"/>
    </source>
</evidence>
<comment type="similarity">
    <text evidence="1">Belongs to the ros/MucR family.</text>
</comment>
<organism evidence="2 3">
    <name type="scientific">Entotheonella factor</name>
    <dbReference type="NCBI Taxonomy" id="1429438"/>
    <lineage>
        <taxon>Bacteria</taxon>
        <taxon>Pseudomonadati</taxon>
        <taxon>Nitrospinota/Tectimicrobiota group</taxon>
        <taxon>Candidatus Tectimicrobiota</taxon>
        <taxon>Candidatus Entotheonellia</taxon>
        <taxon>Candidatus Entotheonellales</taxon>
        <taxon>Candidatus Entotheonellaceae</taxon>
        <taxon>Candidatus Entotheonella</taxon>
    </lineage>
</organism>